<dbReference type="InterPro" id="IPR018383">
    <property type="entry name" value="UPF0324_pro"/>
</dbReference>
<dbReference type="AlphaFoldDB" id="A0A6P2BR05"/>
<comment type="subcellular location">
    <subcellularLocation>
        <location evidence="1">Cell membrane</location>
        <topology evidence="1">Multi-pass membrane protein</topology>
    </subcellularLocation>
</comment>
<comment type="caution">
    <text evidence="9">The sequence shown here is derived from an EMBL/GenBank/DDBJ whole genome shotgun (WGS) entry which is preliminary data.</text>
</comment>
<keyword evidence="4 8" id="KW-0812">Transmembrane</keyword>
<feature type="transmembrane region" description="Helical" evidence="8">
    <location>
        <begin position="57"/>
        <end position="77"/>
    </location>
</feature>
<evidence type="ECO:0000256" key="6">
    <source>
        <dbReference type="ARBA" id="ARBA00023136"/>
    </source>
</evidence>
<dbReference type="OrthoDB" id="9766798at2"/>
<organism evidence="9 10">
    <name type="scientific">Trebonia kvetii</name>
    <dbReference type="NCBI Taxonomy" id="2480626"/>
    <lineage>
        <taxon>Bacteria</taxon>
        <taxon>Bacillati</taxon>
        <taxon>Actinomycetota</taxon>
        <taxon>Actinomycetes</taxon>
        <taxon>Streptosporangiales</taxon>
        <taxon>Treboniaceae</taxon>
        <taxon>Trebonia</taxon>
    </lineage>
</organism>
<feature type="transmembrane region" description="Helical" evidence="8">
    <location>
        <begin position="138"/>
        <end position="160"/>
    </location>
</feature>
<evidence type="ECO:0000256" key="7">
    <source>
        <dbReference type="SAM" id="MobiDB-lite"/>
    </source>
</evidence>
<dbReference type="PANTHER" id="PTHR30106:SF1">
    <property type="entry name" value="UPF0324 MEMBRANE PROTEIN FN0533"/>
    <property type="match status" value="1"/>
</dbReference>
<keyword evidence="6 8" id="KW-0472">Membrane</keyword>
<evidence type="ECO:0000256" key="1">
    <source>
        <dbReference type="ARBA" id="ARBA00004651"/>
    </source>
</evidence>
<proteinExistence type="inferred from homology"/>
<name>A0A6P2BR05_9ACTN</name>
<dbReference type="GO" id="GO:0005886">
    <property type="term" value="C:plasma membrane"/>
    <property type="evidence" value="ECO:0007669"/>
    <property type="project" value="UniProtKB-SubCell"/>
</dbReference>
<feature type="transmembrane region" description="Helical" evidence="8">
    <location>
        <begin position="83"/>
        <end position="101"/>
    </location>
</feature>
<gene>
    <name evidence="9" type="ORF">EAS64_32910</name>
</gene>
<reference evidence="9 10" key="1">
    <citation type="submission" date="2018-11" db="EMBL/GenBank/DDBJ databases">
        <title>Trebonia kvetii gen.nov., sp.nov., a novel acidophilic actinobacterium, and proposal of the new actinobacterial family Treboniaceae fam. nov.</title>
        <authorList>
            <person name="Rapoport D."/>
            <person name="Sagova-Mareckova M."/>
            <person name="Sedlacek I."/>
            <person name="Provaznik J."/>
            <person name="Kralova S."/>
            <person name="Pavlinic D."/>
            <person name="Benes V."/>
            <person name="Kopecky J."/>
        </authorList>
    </citation>
    <scope>NUCLEOTIDE SEQUENCE [LARGE SCALE GENOMIC DNA]</scope>
    <source>
        <strain evidence="9 10">15Tr583</strain>
    </source>
</reference>
<feature type="transmembrane region" description="Helical" evidence="8">
    <location>
        <begin position="349"/>
        <end position="368"/>
    </location>
</feature>
<feature type="transmembrane region" description="Helical" evidence="8">
    <location>
        <begin position="113"/>
        <end position="132"/>
    </location>
</feature>
<sequence length="405" mass="40292">MTVLHLHLHRTAPTPLTGDTLTGEPRTAQPSAGERPACASARPAGGAVAGSHPRGRVAAIAPGLLLALTVAAVATVVGQHVPLVGSAVPGAVIGAGIALAIRPGARLAPGLKWASTFVLQCSVVLLGAQLSIGEAARVGVSSLPVMLVTLAICLGAAWLYGRLLNIPHDLRTLVGVGTGICGGSAIAAVAPVIEAASADVAYAISTIFLFNIAAVLAFPLLGHALGMSQQSFGLFAGTAVNDTSSVVATAATYGAAASSHAVVVKLVRTLMIIPICLGLAALTARKRTAATATASPADPAATTPAPAARAARMSPKRIVKLVPWFLIGFVIAAAVNSSGVIPVGAHVPIQHVSVFLVAVALSAIGLSTDVAALRQAGHRPLLLGALLWITVAGASLGLQALTGTI</sequence>
<evidence type="ECO:0000313" key="9">
    <source>
        <dbReference type="EMBL" id="TVZ01097.1"/>
    </source>
</evidence>
<feature type="transmembrane region" description="Helical" evidence="8">
    <location>
        <begin position="262"/>
        <end position="282"/>
    </location>
</feature>
<comment type="similarity">
    <text evidence="2">Belongs to the UPF0324 family.</text>
</comment>
<dbReference type="Proteomes" id="UP000460272">
    <property type="component" value="Unassembled WGS sequence"/>
</dbReference>
<feature type="transmembrane region" description="Helical" evidence="8">
    <location>
        <begin position="200"/>
        <end position="221"/>
    </location>
</feature>
<dbReference type="Pfam" id="PF03601">
    <property type="entry name" value="Cons_hypoth698"/>
    <property type="match status" value="1"/>
</dbReference>
<evidence type="ECO:0000256" key="4">
    <source>
        <dbReference type="ARBA" id="ARBA00022692"/>
    </source>
</evidence>
<evidence type="ECO:0000256" key="2">
    <source>
        <dbReference type="ARBA" id="ARBA00007977"/>
    </source>
</evidence>
<dbReference type="PANTHER" id="PTHR30106">
    <property type="entry name" value="INNER MEMBRANE PROTEIN YEIH-RELATED"/>
    <property type="match status" value="1"/>
</dbReference>
<feature type="transmembrane region" description="Helical" evidence="8">
    <location>
        <begin position="380"/>
        <end position="401"/>
    </location>
</feature>
<evidence type="ECO:0000256" key="8">
    <source>
        <dbReference type="SAM" id="Phobius"/>
    </source>
</evidence>
<feature type="region of interest" description="Disordered" evidence="7">
    <location>
        <begin position="8"/>
        <end position="52"/>
    </location>
</feature>
<keyword evidence="3" id="KW-1003">Cell membrane</keyword>
<feature type="transmembrane region" description="Helical" evidence="8">
    <location>
        <begin position="172"/>
        <end position="194"/>
    </location>
</feature>
<evidence type="ECO:0000256" key="5">
    <source>
        <dbReference type="ARBA" id="ARBA00022989"/>
    </source>
</evidence>
<evidence type="ECO:0000313" key="10">
    <source>
        <dbReference type="Proteomes" id="UP000460272"/>
    </source>
</evidence>
<dbReference type="RefSeq" id="WP_145859401.1">
    <property type="nucleotide sequence ID" value="NZ_RPFW01000007.1"/>
</dbReference>
<dbReference type="EMBL" id="RPFW01000007">
    <property type="protein sequence ID" value="TVZ01097.1"/>
    <property type="molecule type" value="Genomic_DNA"/>
</dbReference>
<keyword evidence="5 8" id="KW-1133">Transmembrane helix</keyword>
<accession>A0A6P2BR05</accession>
<keyword evidence="10" id="KW-1185">Reference proteome</keyword>
<evidence type="ECO:0000256" key="3">
    <source>
        <dbReference type="ARBA" id="ARBA00022475"/>
    </source>
</evidence>
<feature type="transmembrane region" description="Helical" evidence="8">
    <location>
        <begin position="321"/>
        <end position="343"/>
    </location>
</feature>
<protein>
    <submittedName>
        <fullName evidence="9">Putative sulfate exporter family transporter</fullName>
    </submittedName>
</protein>